<accession>C5LV01</accession>
<protein>
    <submittedName>
        <fullName evidence="2">Uncharacterized protein</fullName>
    </submittedName>
</protein>
<feature type="compositionally biased region" description="Acidic residues" evidence="1">
    <location>
        <begin position="56"/>
        <end position="65"/>
    </location>
</feature>
<name>C5LV01_PERM5</name>
<feature type="non-terminal residue" evidence="2">
    <location>
        <position position="78"/>
    </location>
</feature>
<dbReference type="InParanoid" id="C5LV01"/>
<dbReference type="EMBL" id="GG685706">
    <property type="protein sequence ID" value="EEQ99441.1"/>
    <property type="molecule type" value="Genomic_DNA"/>
</dbReference>
<reference evidence="2 3" key="1">
    <citation type="submission" date="2008-07" db="EMBL/GenBank/DDBJ databases">
        <authorList>
            <person name="El-Sayed N."/>
            <person name="Caler E."/>
            <person name="Inman J."/>
            <person name="Amedeo P."/>
            <person name="Hass B."/>
            <person name="Wortman J."/>
        </authorList>
    </citation>
    <scope>NUCLEOTIDE SEQUENCE [LARGE SCALE GENOMIC DNA]</scope>
    <source>
        <strain evidence="3">ATCC 50983 / TXsc</strain>
    </source>
</reference>
<evidence type="ECO:0000313" key="2">
    <source>
        <dbReference type="EMBL" id="EEQ99441.1"/>
    </source>
</evidence>
<sequence>NPAERNSAQPEGKSPKHRKVEEEKAAVEGEEDPTLALMRSMGLPTGFVGDKLAQYGEEDQDDLSDGDSIGQGTESDEP</sequence>
<dbReference type="RefSeq" id="XP_002766724.1">
    <property type="nucleotide sequence ID" value="XM_002766678.1"/>
</dbReference>
<proteinExistence type="predicted"/>
<dbReference type="OrthoDB" id="440774at2759"/>
<keyword evidence="3" id="KW-1185">Reference proteome</keyword>
<feature type="non-terminal residue" evidence="2">
    <location>
        <position position="1"/>
    </location>
</feature>
<gene>
    <name evidence="2" type="ORF">Pmar_PMAR023961</name>
</gene>
<evidence type="ECO:0000256" key="1">
    <source>
        <dbReference type="SAM" id="MobiDB-lite"/>
    </source>
</evidence>
<dbReference type="GeneID" id="9045800"/>
<dbReference type="AlphaFoldDB" id="C5LV01"/>
<feature type="region of interest" description="Disordered" evidence="1">
    <location>
        <begin position="1"/>
        <end position="78"/>
    </location>
</feature>
<organism evidence="3">
    <name type="scientific">Perkinsus marinus (strain ATCC 50983 / TXsc)</name>
    <dbReference type="NCBI Taxonomy" id="423536"/>
    <lineage>
        <taxon>Eukaryota</taxon>
        <taxon>Sar</taxon>
        <taxon>Alveolata</taxon>
        <taxon>Perkinsozoa</taxon>
        <taxon>Perkinsea</taxon>
        <taxon>Perkinsida</taxon>
        <taxon>Perkinsidae</taxon>
        <taxon>Perkinsus</taxon>
    </lineage>
</organism>
<evidence type="ECO:0000313" key="3">
    <source>
        <dbReference type="Proteomes" id="UP000007800"/>
    </source>
</evidence>
<dbReference type="Proteomes" id="UP000007800">
    <property type="component" value="Unassembled WGS sequence"/>
</dbReference>